<accession>A0A0B1PD44</accession>
<sequence length="281" mass="32788">MAASVPSQAASIIFINGQPKIRSPHNQFHLFRWLPTELRLTIYALSLPRRILTLNYNSSSNSFFSSTALPSLLSVCVESRKVAQEHYSLSFGTTSSRAKIYFNPELDTLYIPRCSEMGYDEDFRIIKTLIVEEKEVKANCRRGQEKIHTNRLEQLRSVAIDYVDAQIKRPWEAYNKASFLRGFLRLEEIILVLRDQNQPFIEEMESIPSLSSPLQSQAIIRWCDPRLPPETLLNMWWDFRQSFVTEENVLKEVCEELGKDYESFCLPAVRIREIEMTRSFY</sequence>
<dbReference type="PANTHER" id="PTHR35910:SF6">
    <property type="entry name" value="2EXR DOMAIN-CONTAINING PROTEIN"/>
    <property type="match status" value="1"/>
</dbReference>
<protein>
    <recommendedName>
        <fullName evidence="1">2EXR domain-containing protein</fullName>
    </recommendedName>
</protein>
<dbReference type="PANTHER" id="PTHR35910">
    <property type="entry name" value="2EXR DOMAIN-CONTAINING PROTEIN"/>
    <property type="match status" value="1"/>
</dbReference>
<dbReference type="AlphaFoldDB" id="A0A0B1PD44"/>
<feature type="domain" description="2EXR" evidence="1">
    <location>
        <begin position="28"/>
        <end position="109"/>
    </location>
</feature>
<gene>
    <name evidence="2" type="ORF">EV44_g1619</name>
</gene>
<evidence type="ECO:0000313" key="3">
    <source>
        <dbReference type="Proteomes" id="UP000030854"/>
    </source>
</evidence>
<keyword evidence="3" id="KW-1185">Reference proteome</keyword>
<dbReference type="Proteomes" id="UP000030854">
    <property type="component" value="Unassembled WGS sequence"/>
</dbReference>
<reference evidence="2 3" key="1">
    <citation type="journal article" date="2014" name="BMC Genomics">
        <title>Adaptive genomic structural variation in the grape powdery mildew pathogen, Erysiphe necator.</title>
        <authorList>
            <person name="Jones L."/>
            <person name="Riaz S."/>
            <person name="Morales-Cruz A."/>
            <person name="Amrine K.C."/>
            <person name="McGuire B."/>
            <person name="Gubler W.D."/>
            <person name="Walker M.A."/>
            <person name="Cantu D."/>
        </authorList>
    </citation>
    <scope>NUCLEOTIDE SEQUENCE [LARGE SCALE GENOMIC DNA]</scope>
    <source>
        <strain evidence="3">c</strain>
    </source>
</reference>
<dbReference type="EMBL" id="JNVN01000454">
    <property type="protein sequence ID" value="KHJ35255.1"/>
    <property type="molecule type" value="Genomic_DNA"/>
</dbReference>
<dbReference type="OMA" id="NSEMITI"/>
<organism evidence="2 3">
    <name type="scientific">Uncinula necator</name>
    <name type="common">Grape powdery mildew</name>
    <dbReference type="NCBI Taxonomy" id="52586"/>
    <lineage>
        <taxon>Eukaryota</taxon>
        <taxon>Fungi</taxon>
        <taxon>Dikarya</taxon>
        <taxon>Ascomycota</taxon>
        <taxon>Pezizomycotina</taxon>
        <taxon>Leotiomycetes</taxon>
        <taxon>Erysiphales</taxon>
        <taxon>Erysiphaceae</taxon>
        <taxon>Erysiphe</taxon>
    </lineage>
</organism>
<dbReference type="InterPro" id="IPR045518">
    <property type="entry name" value="2EXR"/>
</dbReference>
<evidence type="ECO:0000259" key="1">
    <source>
        <dbReference type="Pfam" id="PF20150"/>
    </source>
</evidence>
<proteinExistence type="predicted"/>
<name>A0A0B1PD44_UNCNE</name>
<comment type="caution">
    <text evidence="2">The sequence shown here is derived from an EMBL/GenBank/DDBJ whole genome shotgun (WGS) entry which is preliminary data.</text>
</comment>
<dbReference type="Pfam" id="PF20150">
    <property type="entry name" value="2EXR"/>
    <property type="match status" value="1"/>
</dbReference>
<dbReference type="HOGENOM" id="CLU_078282_1_0_1"/>
<evidence type="ECO:0000313" key="2">
    <source>
        <dbReference type="EMBL" id="KHJ35255.1"/>
    </source>
</evidence>
<dbReference type="OrthoDB" id="3513892at2759"/>